<dbReference type="InterPro" id="IPR002545">
    <property type="entry name" value="CheW-lke_dom"/>
</dbReference>
<organism evidence="2 3">
    <name type="scientific">Photobacterium aphoticum</name>
    <dbReference type="NCBI Taxonomy" id="754436"/>
    <lineage>
        <taxon>Bacteria</taxon>
        <taxon>Pseudomonadati</taxon>
        <taxon>Pseudomonadota</taxon>
        <taxon>Gammaproteobacteria</taxon>
        <taxon>Vibrionales</taxon>
        <taxon>Vibrionaceae</taxon>
        <taxon>Photobacterium</taxon>
    </lineage>
</organism>
<name>A0A090R0T6_9GAMM</name>
<comment type="caution">
    <text evidence="2">The sequence shown here is derived from an EMBL/GenBank/DDBJ whole genome shotgun (WGS) entry which is preliminary data.</text>
</comment>
<dbReference type="SUPFAM" id="SSF50341">
    <property type="entry name" value="CheW-like"/>
    <property type="match status" value="1"/>
</dbReference>
<feature type="domain" description="CheW-like" evidence="1">
    <location>
        <begin position="150"/>
        <end position="274"/>
    </location>
</feature>
<reference evidence="2 3" key="1">
    <citation type="journal article" date="2014" name="Genome Announc.">
        <title>Draft Genome Sequences of Two Vibrionaceae Species, Vibrio ponticus C121 and Photobacterium aphoticum C119, Isolated as Coral Reef Microbiota.</title>
        <authorList>
            <person name="Al-saari N."/>
            <person name="Meirelles P.M."/>
            <person name="Mino S."/>
            <person name="Suda W."/>
            <person name="Oshima K."/>
            <person name="Hattori M."/>
            <person name="Ohkuma M."/>
            <person name="Thompson F.L."/>
            <person name="Gomez-Gil B."/>
            <person name="Sawabe T."/>
            <person name="Sawabe T."/>
        </authorList>
    </citation>
    <scope>NUCLEOTIDE SEQUENCE [LARGE SCALE GENOMIC DNA]</scope>
    <source>
        <strain evidence="2 3">JCM 19237</strain>
    </source>
</reference>
<proteinExistence type="predicted"/>
<dbReference type="Gene3D" id="2.30.30.40">
    <property type="entry name" value="SH3 Domains"/>
    <property type="match status" value="1"/>
</dbReference>
<evidence type="ECO:0000313" key="2">
    <source>
        <dbReference type="EMBL" id="GAL08756.1"/>
    </source>
</evidence>
<evidence type="ECO:0000259" key="1">
    <source>
        <dbReference type="PROSITE" id="PS50851"/>
    </source>
</evidence>
<dbReference type="GO" id="GO:0006935">
    <property type="term" value="P:chemotaxis"/>
    <property type="evidence" value="ECO:0007669"/>
    <property type="project" value="InterPro"/>
</dbReference>
<dbReference type="STRING" id="754436.JCM19237_384"/>
<dbReference type="Pfam" id="PF01584">
    <property type="entry name" value="CheW"/>
    <property type="match status" value="1"/>
</dbReference>
<dbReference type="PIRSF" id="PIRSF020479">
    <property type="entry name" value="UCP020479_CheW"/>
    <property type="match status" value="1"/>
</dbReference>
<dbReference type="eggNOG" id="COG0835">
    <property type="taxonomic scope" value="Bacteria"/>
</dbReference>
<dbReference type="SMART" id="SM00260">
    <property type="entry name" value="CheW"/>
    <property type="match status" value="1"/>
</dbReference>
<sequence length="274" mass="30108">MPAERDDLQRLLSQVSLLAEQTEVEAKSAEPDDTALSDDWALVMAHDADHAQAVDLVPDSALDITTDAPLSSIEINTVSATEQDMALPDITVQDLSLAETDLSTDLATGIVTDTVLASETEIETKTALATQAGADLPPDGWQQQEVLGDEFQALFFEVHGVTFAVPLTELGGIHQLGEVSHLFGRPAWYLGLMTNRDHSLDVVDTARWVMPERLVDDAHRDAYRYLVMLGESRWGLACDSLQGTQTLHEHSVRWREQAGKRPWLAGMVKKKCAH</sequence>
<dbReference type="InterPro" id="IPR036061">
    <property type="entry name" value="CheW-like_dom_sf"/>
</dbReference>
<gene>
    <name evidence="2" type="ORF">JCM19237_384</name>
</gene>
<dbReference type="InterPro" id="IPR014506">
    <property type="entry name" value="UCP020479_CheW"/>
</dbReference>
<dbReference type="Proteomes" id="UP000029227">
    <property type="component" value="Unassembled WGS sequence"/>
</dbReference>
<dbReference type="GO" id="GO:0007165">
    <property type="term" value="P:signal transduction"/>
    <property type="evidence" value="ECO:0007669"/>
    <property type="project" value="InterPro"/>
</dbReference>
<protein>
    <submittedName>
        <fullName evidence="2">CheW domain protein</fullName>
    </submittedName>
</protein>
<evidence type="ECO:0000313" key="3">
    <source>
        <dbReference type="Proteomes" id="UP000029227"/>
    </source>
</evidence>
<dbReference type="PROSITE" id="PS50851">
    <property type="entry name" value="CHEW"/>
    <property type="match status" value="1"/>
</dbReference>
<dbReference type="AlphaFoldDB" id="A0A090R0T6"/>
<dbReference type="Gene3D" id="2.40.50.180">
    <property type="entry name" value="CheA-289, Domain 4"/>
    <property type="match status" value="1"/>
</dbReference>
<dbReference type="EMBL" id="BBMN01000032">
    <property type="protein sequence ID" value="GAL08756.1"/>
    <property type="molecule type" value="Genomic_DNA"/>
</dbReference>
<accession>A0A090R0T6</accession>